<keyword evidence="1" id="KW-0732">Signal</keyword>
<evidence type="ECO:0008006" key="4">
    <source>
        <dbReference type="Google" id="ProtNLM"/>
    </source>
</evidence>
<feature type="chain" id="PRO_5038469041" description="Extracellular solute-binding protein" evidence="1">
    <location>
        <begin position="24"/>
        <end position="439"/>
    </location>
</feature>
<dbReference type="InterPro" id="IPR006059">
    <property type="entry name" value="SBP"/>
</dbReference>
<dbReference type="RefSeq" id="WP_218094261.1">
    <property type="nucleotide sequence ID" value="NZ_CAJVAS010000025.1"/>
</dbReference>
<gene>
    <name evidence="2" type="ORF">PAESOLCIP111_04551</name>
</gene>
<feature type="signal peptide" evidence="1">
    <location>
        <begin position="1"/>
        <end position="23"/>
    </location>
</feature>
<evidence type="ECO:0000256" key="1">
    <source>
        <dbReference type="SAM" id="SignalP"/>
    </source>
</evidence>
<dbReference type="InterPro" id="IPR050490">
    <property type="entry name" value="Bact_solute-bd_prot1"/>
</dbReference>
<evidence type="ECO:0000313" key="3">
    <source>
        <dbReference type="Proteomes" id="UP000693672"/>
    </source>
</evidence>
<protein>
    <recommendedName>
        <fullName evidence="4">Extracellular solute-binding protein</fullName>
    </recommendedName>
</protein>
<comment type="caution">
    <text evidence="2">The sequence shown here is derived from an EMBL/GenBank/DDBJ whole genome shotgun (WGS) entry which is preliminary data.</text>
</comment>
<dbReference type="AlphaFoldDB" id="A0A916K8C7"/>
<dbReference type="Proteomes" id="UP000693672">
    <property type="component" value="Unassembled WGS sequence"/>
</dbReference>
<dbReference type="PANTHER" id="PTHR43649">
    <property type="entry name" value="ARABINOSE-BINDING PROTEIN-RELATED"/>
    <property type="match status" value="1"/>
</dbReference>
<proteinExistence type="predicted"/>
<name>A0A916K8C7_9BACL</name>
<dbReference type="PROSITE" id="PS51257">
    <property type="entry name" value="PROKAR_LIPOPROTEIN"/>
    <property type="match status" value="1"/>
</dbReference>
<reference evidence="2" key="1">
    <citation type="submission" date="2021-06" db="EMBL/GenBank/DDBJ databases">
        <authorList>
            <person name="Criscuolo A."/>
        </authorList>
    </citation>
    <scope>NUCLEOTIDE SEQUENCE</scope>
    <source>
        <strain evidence="2">CIP111600</strain>
    </source>
</reference>
<dbReference type="Pfam" id="PF01547">
    <property type="entry name" value="SBP_bac_1"/>
    <property type="match status" value="1"/>
</dbReference>
<evidence type="ECO:0000313" key="2">
    <source>
        <dbReference type="EMBL" id="CAG7643770.1"/>
    </source>
</evidence>
<accession>A0A916K8C7</accession>
<organism evidence="2 3">
    <name type="scientific">Paenibacillus solanacearum</name>
    <dbReference type="NCBI Taxonomy" id="2048548"/>
    <lineage>
        <taxon>Bacteria</taxon>
        <taxon>Bacillati</taxon>
        <taxon>Bacillota</taxon>
        <taxon>Bacilli</taxon>
        <taxon>Bacillales</taxon>
        <taxon>Paenibacillaceae</taxon>
        <taxon>Paenibacillus</taxon>
    </lineage>
</organism>
<dbReference type="EMBL" id="CAJVAS010000025">
    <property type="protein sequence ID" value="CAG7643770.1"/>
    <property type="molecule type" value="Genomic_DNA"/>
</dbReference>
<dbReference type="PANTHER" id="PTHR43649:SF12">
    <property type="entry name" value="DIACETYLCHITOBIOSE BINDING PROTEIN DASA"/>
    <property type="match status" value="1"/>
</dbReference>
<sequence>MVSMKQSSIAGAAVLLTASLALQGCSQGNAGSDPKSGPAAGEAPKINTEPVELTVWASMSDEVFQKLVVQPVKMKYPHISLTMVGTDKKIPDLIASGTVPDIITDSIASIPKYEELKIAEDVTPLVKAFNLDLGRISPVVLDTVRKASSEGKLSGLPISGNVVMMYYNKDIFDRFGVPYPKDGMTWDETYELAKKMTKLDGGVQYRGFHFQDVFQFTANQLSLPVVDAKTNKAAVNNDKWRRLFENYARFFAIPGNEVDDKTYGGHQNQFLKDKTVAMYVTSSIFSKLPDALKDGLNFNMVTLPSFPEAPGVTTQVDGGIRIISSTSKHKDQAFLALTAMLSDEAQVWTARNGNTSVLNDPKMLEEFGKDIDILKDRNRLGFVRSKPAPPSPSITKYDASAYAIVRSQFKKMILTQADVNTILRETEELINKAIAEAQK</sequence>
<keyword evidence="3" id="KW-1185">Reference proteome</keyword>